<accession>X0X2Z0</accession>
<gene>
    <name evidence="1" type="ORF">S01H1_62865</name>
</gene>
<sequence>MNTVEFTKEDVKEYLDNAISYWRGSRESYSTYYVDAYQSVRMSLFGELLSKEGEDNARDR</sequence>
<name>X0X2Z0_9ZZZZ</name>
<proteinExistence type="predicted"/>
<evidence type="ECO:0000313" key="1">
    <source>
        <dbReference type="EMBL" id="GAG30978.1"/>
    </source>
</evidence>
<protein>
    <submittedName>
        <fullName evidence="1">Uncharacterized protein</fullName>
    </submittedName>
</protein>
<organism evidence="1">
    <name type="scientific">marine sediment metagenome</name>
    <dbReference type="NCBI Taxonomy" id="412755"/>
    <lineage>
        <taxon>unclassified sequences</taxon>
        <taxon>metagenomes</taxon>
        <taxon>ecological metagenomes</taxon>
    </lineage>
</organism>
<dbReference type="AlphaFoldDB" id="X0X2Z0"/>
<comment type="caution">
    <text evidence="1">The sequence shown here is derived from an EMBL/GenBank/DDBJ whole genome shotgun (WGS) entry which is preliminary data.</text>
</comment>
<dbReference type="EMBL" id="BARS01041323">
    <property type="protein sequence ID" value="GAG30978.1"/>
    <property type="molecule type" value="Genomic_DNA"/>
</dbReference>
<reference evidence="1" key="1">
    <citation type="journal article" date="2014" name="Front. Microbiol.">
        <title>High frequency of phylogenetically diverse reductive dehalogenase-homologous genes in deep subseafloor sedimentary metagenomes.</title>
        <authorList>
            <person name="Kawai M."/>
            <person name="Futagami T."/>
            <person name="Toyoda A."/>
            <person name="Takaki Y."/>
            <person name="Nishi S."/>
            <person name="Hori S."/>
            <person name="Arai W."/>
            <person name="Tsubouchi T."/>
            <person name="Morono Y."/>
            <person name="Uchiyama I."/>
            <person name="Ito T."/>
            <person name="Fujiyama A."/>
            <person name="Inagaki F."/>
            <person name="Takami H."/>
        </authorList>
    </citation>
    <scope>NUCLEOTIDE SEQUENCE</scope>
    <source>
        <strain evidence="1">Expedition CK06-06</strain>
    </source>
</reference>